<name>A0A1I0RJY1_9FIRM</name>
<dbReference type="EMBL" id="FOJI01000017">
    <property type="protein sequence ID" value="SEW41366.1"/>
    <property type="molecule type" value="Genomic_DNA"/>
</dbReference>
<dbReference type="GO" id="GO:0008233">
    <property type="term" value="F:peptidase activity"/>
    <property type="evidence" value="ECO:0007669"/>
    <property type="project" value="UniProtKB-KW"/>
</dbReference>
<evidence type="ECO:0000313" key="10">
    <source>
        <dbReference type="Proteomes" id="UP000199701"/>
    </source>
</evidence>
<reference evidence="9 10" key="1">
    <citation type="submission" date="2016-10" db="EMBL/GenBank/DDBJ databases">
        <authorList>
            <person name="de Groot N.N."/>
        </authorList>
    </citation>
    <scope>NUCLEOTIDE SEQUENCE [LARGE SCALE GENOMIC DNA]</scope>
    <source>
        <strain evidence="9 10">DSM 9179</strain>
    </source>
</reference>
<organism evidence="9 10">
    <name type="scientific">[Clostridium] fimetarium</name>
    <dbReference type="NCBI Taxonomy" id="99656"/>
    <lineage>
        <taxon>Bacteria</taxon>
        <taxon>Bacillati</taxon>
        <taxon>Bacillota</taxon>
        <taxon>Clostridia</taxon>
        <taxon>Lachnospirales</taxon>
        <taxon>Lachnospiraceae</taxon>
    </lineage>
</organism>
<keyword evidence="6 8" id="KW-1133">Transmembrane helix</keyword>
<evidence type="ECO:0000313" key="9">
    <source>
        <dbReference type="EMBL" id="SEW41366.1"/>
    </source>
</evidence>
<dbReference type="Pfam" id="PF04647">
    <property type="entry name" value="AgrB"/>
    <property type="match status" value="1"/>
</dbReference>
<evidence type="ECO:0000256" key="1">
    <source>
        <dbReference type="ARBA" id="ARBA00022475"/>
    </source>
</evidence>
<feature type="transmembrane region" description="Helical" evidence="8">
    <location>
        <begin position="144"/>
        <end position="162"/>
    </location>
</feature>
<protein>
    <submittedName>
        <fullName evidence="9">Accessory gene regulator B</fullName>
    </submittedName>
</protein>
<keyword evidence="3" id="KW-0645">Protease</keyword>
<dbReference type="Proteomes" id="UP000199701">
    <property type="component" value="Unassembled WGS sequence"/>
</dbReference>
<evidence type="ECO:0000256" key="6">
    <source>
        <dbReference type="ARBA" id="ARBA00022989"/>
    </source>
</evidence>
<keyword evidence="2" id="KW-0673">Quorum sensing</keyword>
<evidence type="ECO:0000256" key="5">
    <source>
        <dbReference type="ARBA" id="ARBA00022801"/>
    </source>
</evidence>
<feature type="transmembrane region" description="Helical" evidence="8">
    <location>
        <begin position="106"/>
        <end position="123"/>
    </location>
</feature>
<dbReference type="SMART" id="SM00793">
    <property type="entry name" value="AgrB"/>
    <property type="match status" value="1"/>
</dbReference>
<dbReference type="STRING" id="99656.SAMN05421659_11737"/>
<gene>
    <name evidence="9" type="ORF">SAMN05421659_11737</name>
</gene>
<keyword evidence="7 8" id="KW-0472">Membrane</keyword>
<evidence type="ECO:0000256" key="8">
    <source>
        <dbReference type="SAM" id="Phobius"/>
    </source>
</evidence>
<keyword evidence="5" id="KW-0378">Hydrolase</keyword>
<dbReference type="AlphaFoldDB" id="A0A1I0RJY1"/>
<keyword evidence="4 8" id="KW-0812">Transmembrane</keyword>
<keyword evidence="10" id="KW-1185">Reference proteome</keyword>
<evidence type="ECO:0000256" key="4">
    <source>
        <dbReference type="ARBA" id="ARBA00022692"/>
    </source>
</evidence>
<feature type="transmembrane region" description="Helical" evidence="8">
    <location>
        <begin position="168"/>
        <end position="188"/>
    </location>
</feature>
<dbReference type="GO" id="GO:0009372">
    <property type="term" value="P:quorum sensing"/>
    <property type="evidence" value="ECO:0007669"/>
    <property type="project" value="UniProtKB-KW"/>
</dbReference>
<evidence type="ECO:0000256" key="3">
    <source>
        <dbReference type="ARBA" id="ARBA00022670"/>
    </source>
</evidence>
<accession>A0A1I0RJY1</accession>
<evidence type="ECO:0000256" key="7">
    <source>
        <dbReference type="ARBA" id="ARBA00023136"/>
    </source>
</evidence>
<evidence type="ECO:0000256" key="2">
    <source>
        <dbReference type="ARBA" id="ARBA00022654"/>
    </source>
</evidence>
<dbReference type="RefSeq" id="WP_092456677.1">
    <property type="nucleotide sequence ID" value="NZ_FOJI01000017.1"/>
</dbReference>
<feature type="transmembrane region" description="Helical" evidence="8">
    <location>
        <begin position="38"/>
        <end position="67"/>
    </location>
</feature>
<sequence>MIHNTASNMTAAMIKRKILTSEKKEYYAYILEGMIEKIITYSILIMISIIMHVTIPTLFFMLFFFSLRERTGGFHFNSFLKCLISTIIIYIFMNAVLITFLLSHEYSTYVVLSISAVIIMFIGNVNHPNLNLDSDEVRDCKKSARIIVIVELLCIMSEFALSMNKVCIIYESLAIIMCAMLLSVAKIAKQEVRQDEGICKE</sequence>
<dbReference type="GO" id="GO:0006508">
    <property type="term" value="P:proteolysis"/>
    <property type="evidence" value="ECO:0007669"/>
    <property type="project" value="UniProtKB-KW"/>
</dbReference>
<keyword evidence="1" id="KW-1003">Cell membrane</keyword>
<dbReference type="GO" id="GO:0016020">
    <property type="term" value="C:membrane"/>
    <property type="evidence" value="ECO:0007669"/>
    <property type="project" value="InterPro"/>
</dbReference>
<feature type="transmembrane region" description="Helical" evidence="8">
    <location>
        <begin position="79"/>
        <end position="100"/>
    </location>
</feature>
<dbReference type="InterPro" id="IPR006741">
    <property type="entry name" value="AgrB"/>
</dbReference>
<proteinExistence type="predicted"/>